<dbReference type="CDD" id="cd00170">
    <property type="entry name" value="SEC14"/>
    <property type="match status" value="1"/>
</dbReference>
<dbReference type="Proteomes" id="UP000515204">
    <property type="component" value="Unplaced"/>
</dbReference>
<dbReference type="AlphaFoldDB" id="A0A6P3XYQ8"/>
<dbReference type="OrthoDB" id="6575879at2759"/>
<evidence type="ECO:0000259" key="1">
    <source>
        <dbReference type="PROSITE" id="PS50191"/>
    </source>
</evidence>
<protein>
    <submittedName>
        <fullName evidence="3">Alpha-tocopherol transfer protein-like</fullName>
    </submittedName>
</protein>
<sequence length="267" mass="30909">MIKLEIITIKEAIEEAGGNEQLFQEMADKFRQWLQQQLHLPQEISDEKLRCTILTAKFDLEKAKKYLDSQYTLRNLIPEFFADCDPLGESVARFHKCLYLFIIANIRAEEDTAIPEISIMDCTHLTLSHILKYSPTIMKKCDLSMQAYGKRYKAVYFINAPTYIEQLASIFKMVLKPKLFARLRFLTSGIESVCEDIPKSILPADYGGEEASMDTLTDMWRAKLMERREWLLAQEKLKTNESLRTDSVINPNDLFGVTGTFRKLEID</sequence>
<dbReference type="GeneID" id="106749089"/>
<dbReference type="Gene3D" id="3.40.525.10">
    <property type="entry name" value="CRAL-TRIO lipid binding domain"/>
    <property type="match status" value="1"/>
</dbReference>
<dbReference type="SUPFAM" id="SSF52087">
    <property type="entry name" value="CRAL/TRIO domain"/>
    <property type="match status" value="1"/>
</dbReference>
<dbReference type="Pfam" id="PF00650">
    <property type="entry name" value="CRAL_TRIO"/>
    <property type="match status" value="1"/>
</dbReference>
<dbReference type="Gene3D" id="1.20.5.1200">
    <property type="entry name" value="Alpha-tocopherol transfer"/>
    <property type="match status" value="1"/>
</dbReference>
<accession>A0A6P3XYQ8</accession>
<gene>
    <name evidence="3" type="primary">LOC106749089</name>
</gene>
<dbReference type="GO" id="GO:1902936">
    <property type="term" value="F:phosphatidylinositol bisphosphate binding"/>
    <property type="evidence" value="ECO:0007669"/>
    <property type="project" value="TreeGrafter"/>
</dbReference>
<dbReference type="InterPro" id="IPR036273">
    <property type="entry name" value="CRAL/TRIO_N_dom_sf"/>
</dbReference>
<dbReference type="InterPro" id="IPR036865">
    <property type="entry name" value="CRAL-TRIO_dom_sf"/>
</dbReference>
<dbReference type="GO" id="GO:0016020">
    <property type="term" value="C:membrane"/>
    <property type="evidence" value="ECO:0007669"/>
    <property type="project" value="TreeGrafter"/>
</dbReference>
<name>A0A6P3XYQ8_DINQU</name>
<proteinExistence type="predicted"/>
<dbReference type="PANTHER" id="PTHR10174:SF222">
    <property type="entry name" value="GH10083P-RELATED"/>
    <property type="match status" value="1"/>
</dbReference>
<evidence type="ECO:0000313" key="3">
    <source>
        <dbReference type="RefSeq" id="XP_014483666.1"/>
    </source>
</evidence>
<dbReference type="SUPFAM" id="SSF46938">
    <property type="entry name" value="CRAL/TRIO N-terminal domain"/>
    <property type="match status" value="1"/>
</dbReference>
<dbReference type="RefSeq" id="XP_014483666.1">
    <property type="nucleotide sequence ID" value="XM_014628180.1"/>
</dbReference>
<dbReference type="PANTHER" id="PTHR10174">
    <property type="entry name" value="ALPHA-TOCOPHEROL TRANSFER PROTEIN-RELATED"/>
    <property type="match status" value="1"/>
</dbReference>
<evidence type="ECO:0000313" key="2">
    <source>
        <dbReference type="Proteomes" id="UP000515204"/>
    </source>
</evidence>
<feature type="domain" description="CRAL-TRIO" evidence="1">
    <location>
        <begin position="98"/>
        <end position="214"/>
    </location>
</feature>
<organism evidence="2 3">
    <name type="scientific">Dinoponera quadriceps</name>
    <name type="common">South American ant</name>
    <dbReference type="NCBI Taxonomy" id="609295"/>
    <lineage>
        <taxon>Eukaryota</taxon>
        <taxon>Metazoa</taxon>
        <taxon>Ecdysozoa</taxon>
        <taxon>Arthropoda</taxon>
        <taxon>Hexapoda</taxon>
        <taxon>Insecta</taxon>
        <taxon>Pterygota</taxon>
        <taxon>Neoptera</taxon>
        <taxon>Endopterygota</taxon>
        <taxon>Hymenoptera</taxon>
        <taxon>Apocrita</taxon>
        <taxon>Aculeata</taxon>
        <taxon>Formicoidea</taxon>
        <taxon>Formicidae</taxon>
        <taxon>Ponerinae</taxon>
        <taxon>Ponerini</taxon>
        <taxon>Dinoponera</taxon>
    </lineage>
</organism>
<keyword evidence="2" id="KW-1185">Reference proteome</keyword>
<dbReference type="PROSITE" id="PS50191">
    <property type="entry name" value="CRAL_TRIO"/>
    <property type="match status" value="1"/>
</dbReference>
<reference evidence="3" key="1">
    <citation type="submission" date="2025-08" db="UniProtKB">
        <authorList>
            <consortium name="RefSeq"/>
        </authorList>
    </citation>
    <scope>IDENTIFICATION</scope>
</reference>
<dbReference type="KEGG" id="dqu:106749089"/>
<dbReference type="InterPro" id="IPR001251">
    <property type="entry name" value="CRAL-TRIO_dom"/>
</dbReference>